<sequence>MKSMTLSQALDVVYAEFSQFELERARWKAEKDILVARNNELKAELSISKATEIRLMQEIKALESALLSERGKNKKEEPPSDTPALPRGHLTSKYSIESRNIQLHMSKLQSAYKKSRATLSSLAKDAIDAVKGIKEPVGLVISTEPIESHEEQPPIPDIEKKEPTSVPSPDNTGENMKMNGLLLKEKEIRMKQKSMSSPDTLDQTKDSSIKQVIEPIQSILPDAGSTSAPSSFPSSSSSISDADQREDITKTPPPMLPQSSEPEQLPIHSVPQTESLSLTGTAVSHQLDQTIHTRKLNTCAHFKGHYSSVRAVEWVDAQPSVSSSPYLLTGGDDGVVRLWGTTSSTLQPHNVKTFSEFIFSFRGHSSPVLSLSVSPLDSYTNKRFITGDVDGVVNVWEIPSVPRPYCPYIKHTRAHVSRMKFHSDAVWGVVSHPTMPFGCSVSCDCTMALFSLHRQEERESSKGPLLSSTTLAVPSYGMKGLTPSSLSIVGEASNSMCVGCVCDSLCETGGNVLQVDAKSGRLSVTNAPTVGDITKPVSVYDVCKGYEDESAVCACSDKTVKLIDFRTKKHQQSFPLLPGIPTCVSIDSGGRYYVVGCADKCGSVCVIDSRYSNRIVCVAELHNRNWDEGVTALKIRPDSLNIASAGADGVVTISQLSQ</sequence>
<dbReference type="PANTHER" id="PTHR15653:SF0">
    <property type="entry name" value="CONNECTOR OF KINASE TO AP-1, ISOFORM E"/>
    <property type="match status" value="1"/>
</dbReference>
<dbReference type="Proteomes" id="UP001057375">
    <property type="component" value="Unassembled WGS sequence"/>
</dbReference>
<gene>
    <name evidence="3" type="ORF">ADUPG1_006924</name>
</gene>
<evidence type="ECO:0000256" key="1">
    <source>
        <dbReference type="PROSITE-ProRule" id="PRU00221"/>
    </source>
</evidence>
<name>A0ABQ5KPM7_9EUKA</name>
<dbReference type="EMBL" id="BQXS01010078">
    <property type="protein sequence ID" value="GKT32875.1"/>
    <property type="molecule type" value="Genomic_DNA"/>
</dbReference>
<comment type="caution">
    <text evidence="3">The sequence shown here is derived from an EMBL/GenBank/DDBJ whole genome shotgun (WGS) entry which is preliminary data.</text>
</comment>
<dbReference type="PROSITE" id="PS50082">
    <property type="entry name" value="WD_REPEATS_2"/>
    <property type="match status" value="2"/>
</dbReference>
<protein>
    <submittedName>
        <fullName evidence="3">Striatin-3</fullName>
    </submittedName>
</protein>
<feature type="compositionally biased region" description="Polar residues" evidence="2">
    <location>
        <begin position="165"/>
        <end position="174"/>
    </location>
</feature>
<keyword evidence="1" id="KW-0853">WD repeat</keyword>
<dbReference type="SMART" id="SM00320">
    <property type="entry name" value="WD40"/>
    <property type="match status" value="6"/>
</dbReference>
<feature type="compositionally biased region" description="Basic and acidic residues" evidence="2">
    <location>
        <begin position="146"/>
        <end position="163"/>
    </location>
</feature>
<feature type="region of interest" description="Disordered" evidence="2">
    <location>
        <begin position="221"/>
        <end position="265"/>
    </location>
</feature>
<organism evidence="3 4">
    <name type="scientific">Aduncisulcus paluster</name>
    <dbReference type="NCBI Taxonomy" id="2918883"/>
    <lineage>
        <taxon>Eukaryota</taxon>
        <taxon>Metamonada</taxon>
        <taxon>Carpediemonas-like organisms</taxon>
        <taxon>Aduncisulcus</taxon>
    </lineage>
</organism>
<proteinExistence type="predicted"/>
<dbReference type="InterPro" id="IPR036322">
    <property type="entry name" value="WD40_repeat_dom_sf"/>
</dbReference>
<dbReference type="Gene3D" id="2.130.10.10">
    <property type="entry name" value="YVTN repeat-like/Quinoprotein amine dehydrogenase"/>
    <property type="match status" value="2"/>
</dbReference>
<feature type="compositionally biased region" description="Low complexity" evidence="2">
    <location>
        <begin position="225"/>
        <end position="240"/>
    </location>
</feature>
<dbReference type="InterPro" id="IPR015943">
    <property type="entry name" value="WD40/YVTN_repeat-like_dom_sf"/>
</dbReference>
<feature type="repeat" description="WD" evidence="1">
    <location>
        <begin position="361"/>
        <end position="398"/>
    </location>
</feature>
<evidence type="ECO:0000313" key="3">
    <source>
        <dbReference type="EMBL" id="GKT32875.1"/>
    </source>
</evidence>
<evidence type="ECO:0000256" key="2">
    <source>
        <dbReference type="SAM" id="MobiDB-lite"/>
    </source>
</evidence>
<dbReference type="PROSITE" id="PS50294">
    <property type="entry name" value="WD_REPEATS_REGION"/>
    <property type="match status" value="2"/>
</dbReference>
<dbReference type="InterPro" id="IPR051488">
    <property type="entry name" value="WD_repeat_striatin"/>
</dbReference>
<dbReference type="InterPro" id="IPR001680">
    <property type="entry name" value="WD40_rpt"/>
</dbReference>
<feature type="repeat" description="WD" evidence="1">
    <location>
        <begin position="302"/>
        <end position="339"/>
    </location>
</feature>
<reference evidence="3" key="1">
    <citation type="submission" date="2022-03" db="EMBL/GenBank/DDBJ databases">
        <title>Draft genome sequence of Aduncisulcus paluster, a free-living microaerophilic Fornicata.</title>
        <authorList>
            <person name="Yuyama I."/>
            <person name="Kume K."/>
            <person name="Tamura T."/>
            <person name="Inagaki Y."/>
            <person name="Hashimoto T."/>
        </authorList>
    </citation>
    <scope>NUCLEOTIDE SEQUENCE</scope>
    <source>
        <strain evidence="3">NY0171</strain>
    </source>
</reference>
<dbReference type="SUPFAM" id="SSF50978">
    <property type="entry name" value="WD40 repeat-like"/>
    <property type="match status" value="1"/>
</dbReference>
<keyword evidence="4" id="KW-1185">Reference proteome</keyword>
<feature type="region of interest" description="Disordered" evidence="2">
    <location>
        <begin position="69"/>
        <end position="89"/>
    </location>
</feature>
<feature type="compositionally biased region" description="Basic and acidic residues" evidence="2">
    <location>
        <begin position="69"/>
        <end position="78"/>
    </location>
</feature>
<evidence type="ECO:0000313" key="4">
    <source>
        <dbReference type="Proteomes" id="UP001057375"/>
    </source>
</evidence>
<accession>A0ABQ5KPM7</accession>
<dbReference type="PANTHER" id="PTHR15653">
    <property type="entry name" value="STRIATIN"/>
    <property type="match status" value="1"/>
</dbReference>
<feature type="region of interest" description="Disordered" evidence="2">
    <location>
        <begin position="143"/>
        <end position="177"/>
    </location>
</feature>
<dbReference type="Pfam" id="PF00400">
    <property type="entry name" value="WD40"/>
    <property type="match status" value="2"/>
</dbReference>